<dbReference type="Proteomes" id="UP000500938">
    <property type="component" value="Chromosome"/>
</dbReference>
<evidence type="ECO:0000313" key="3">
    <source>
        <dbReference type="Proteomes" id="UP000500938"/>
    </source>
</evidence>
<sequence length="71" mass="7694">MAQSRFRKRPTRTSSVLLVALGAVAGVALGMLVADRVGGVDGLLLPRRSRQPPAARARGLARRRTPHRLVR</sequence>
<feature type="compositionally biased region" description="Low complexity" evidence="1">
    <location>
        <begin position="45"/>
        <end position="58"/>
    </location>
</feature>
<proteinExistence type="predicted"/>
<dbReference type="EMBL" id="CP053085">
    <property type="protein sequence ID" value="QJR35445.1"/>
    <property type="molecule type" value="Genomic_DNA"/>
</dbReference>
<feature type="region of interest" description="Disordered" evidence="1">
    <location>
        <begin position="45"/>
        <end position="71"/>
    </location>
</feature>
<organism evidence="2 3">
    <name type="scientific">Gemmatimonas groenlandica</name>
    <dbReference type="NCBI Taxonomy" id="2732249"/>
    <lineage>
        <taxon>Bacteria</taxon>
        <taxon>Pseudomonadati</taxon>
        <taxon>Gemmatimonadota</taxon>
        <taxon>Gemmatimonadia</taxon>
        <taxon>Gemmatimonadales</taxon>
        <taxon>Gemmatimonadaceae</taxon>
        <taxon>Gemmatimonas</taxon>
    </lineage>
</organism>
<feature type="compositionally biased region" description="Basic residues" evidence="1">
    <location>
        <begin position="59"/>
        <end position="71"/>
    </location>
</feature>
<dbReference type="RefSeq" id="WP_171224875.1">
    <property type="nucleotide sequence ID" value="NZ_CP053085.1"/>
</dbReference>
<gene>
    <name evidence="2" type="ORF">HKW67_07960</name>
</gene>
<reference evidence="2 3" key="1">
    <citation type="submission" date="2020-05" db="EMBL/GenBank/DDBJ databases">
        <title>Complete genome sequence of Gemmatimonas greenlandica TET16.</title>
        <authorList>
            <person name="Zeng Y."/>
        </authorList>
    </citation>
    <scope>NUCLEOTIDE SEQUENCE [LARGE SCALE GENOMIC DNA]</scope>
    <source>
        <strain evidence="2 3">TET16</strain>
    </source>
</reference>
<protein>
    <submittedName>
        <fullName evidence="2">Uncharacterized protein</fullName>
    </submittedName>
</protein>
<keyword evidence="3" id="KW-1185">Reference proteome</keyword>
<dbReference type="AlphaFoldDB" id="A0A6M4IN00"/>
<accession>A0A6M4IN00</accession>
<evidence type="ECO:0000313" key="2">
    <source>
        <dbReference type="EMBL" id="QJR35445.1"/>
    </source>
</evidence>
<evidence type="ECO:0000256" key="1">
    <source>
        <dbReference type="SAM" id="MobiDB-lite"/>
    </source>
</evidence>
<dbReference type="KEGG" id="ggr:HKW67_07960"/>
<name>A0A6M4IN00_9BACT</name>